<name>A0ABS2ZFF8_9BACL</name>
<dbReference type="RefSeq" id="WP_188402894.1">
    <property type="nucleotide sequence ID" value="NZ_BMCE01000002.1"/>
</dbReference>
<evidence type="ECO:0000313" key="4">
    <source>
        <dbReference type="Proteomes" id="UP001319060"/>
    </source>
</evidence>
<dbReference type="Pfam" id="PF00535">
    <property type="entry name" value="Glycos_transf_2"/>
    <property type="match status" value="1"/>
</dbReference>
<organism evidence="3 4">
    <name type="scientific">Fictibacillus barbaricus</name>
    <dbReference type="NCBI Taxonomy" id="182136"/>
    <lineage>
        <taxon>Bacteria</taxon>
        <taxon>Bacillati</taxon>
        <taxon>Bacillota</taxon>
        <taxon>Bacilli</taxon>
        <taxon>Bacillales</taxon>
        <taxon>Fictibacillaceae</taxon>
        <taxon>Fictibacillus</taxon>
    </lineage>
</organism>
<dbReference type="EMBL" id="JAFHKS010000043">
    <property type="protein sequence ID" value="MBN3546077.1"/>
    <property type="molecule type" value="Genomic_DNA"/>
</dbReference>
<accession>A0ABS2ZFF8</accession>
<evidence type="ECO:0000313" key="3">
    <source>
        <dbReference type="EMBL" id="MBN3546077.1"/>
    </source>
</evidence>
<dbReference type="SUPFAM" id="SSF53448">
    <property type="entry name" value="Nucleotide-diphospho-sugar transferases"/>
    <property type="match status" value="1"/>
</dbReference>
<protein>
    <submittedName>
        <fullName evidence="3">Glycosyltransferase</fullName>
    </submittedName>
</protein>
<dbReference type="PANTHER" id="PTHR22916">
    <property type="entry name" value="GLYCOSYLTRANSFERASE"/>
    <property type="match status" value="1"/>
</dbReference>
<dbReference type="InterPro" id="IPR001173">
    <property type="entry name" value="Glyco_trans_2-like"/>
</dbReference>
<evidence type="ECO:0000259" key="2">
    <source>
        <dbReference type="Pfam" id="PF00535"/>
    </source>
</evidence>
<comment type="caution">
    <text evidence="3">The sequence shown here is derived from an EMBL/GenBank/DDBJ whole genome shotgun (WGS) entry which is preliminary data.</text>
</comment>
<dbReference type="InterPro" id="IPR029044">
    <property type="entry name" value="Nucleotide-diphossugar_trans"/>
</dbReference>
<dbReference type="PANTHER" id="PTHR22916:SF3">
    <property type="entry name" value="UDP-GLCNAC:BETAGAL BETA-1,3-N-ACETYLGLUCOSAMINYLTRANSFERASE-LIKE PROTEIN 1"/>
    <property type="match status" value="1"/>
</dbReference>
<sequence>MNKVSVIIPFFNCPYINEAIESALDQTYKNIEIIVVNDGSIWHNEKITPYLNRIKYIKKGNGGTASALNVGIQNATGDYFAWLSSDDLFHPAKIEKQLHFMKAKNAAASYSNFYLINEKGKIVSQPQSIAFKDQIQFLKRMRRGCVINGCTVMLKMSIFNEFGLFDESLRFTQDYDYWLRILAKYHFHYYSEPLVRYRVHENMGTKKFKGDIRKELQFTIQRHSSNMNDLVKRAVQGRLKLL</sequence>
<proteinExistence type="inferred from homology"/>
<comment type="similarity">
    <text evidence="1">Belongs to the glycosyltransferase 2 family.</text>
</comment>
<gene>
    <name evidence="3" type="ORF">JYA64_12285</name>
</gene>
<evidence type="ECO:0000256" key="1">
    <source>
        <dbReference type="ARBA" id="ARBA00006739"/>
    </source>
</evidence>
<feature type="domain" description="Glycosyltransferase 2-like" evidence="2">
    <location>
        <begin position="5"/>
        <end position="156"/>
    </location>
</feature>
<reference evidence="3 4" key="1">
    <citation type="submission" date="2021-01" db="EMBL/GenBank/DDBJ databases">
        <title>Genome Sequencing of Type Strains.</title>
        <authorList>
            <person name="Lemaire J.F."/>
            <person name="Inderbitzin P."/>
            <person name="Collins S.B."/>
            <person name="Wespe N."/>
            <person name="Knight-Connoni V."/>
        </authorList>
    </citation>
    <scope>NUCLEOTIDE SEQUENCE [LARGE SCALE GENOMIC DNA]</scope>
    <source>
        <strain evidence="3 4">DSM 14730</strain>
    </source>
</reference>
<dbReference type="Proteomes" id="UP001319060">
    <property type="component" value="Unassembled WGS sequence"/>
</dbReference>
<dbReference type="Gene3D" id="3.90.550.10">
    <property type="entry name" value="Spore Coat Polysaccharide Biosynthesis Protein SpsA, Chain A"/>
    <property type="match status" value="1"/>
</dbReference>
<keyword evidence="4" id="KW-1185">Reference proteome</keyword>